<feature type="active site" description="Proton acceptor" evidence="9 10">
    <location>
        <position position="65"/>
    </location>
</feature>
<dbReference type="InterPro" id="IPR002043">
    <property type="entry name" value="UDG_fam1"/>
</dbReference>
<dbReference type="InterPro" id="IPR005122">
    <property type="entry name" value="Uracil-DNA_glycosylase-like"/>
</dbReference>
<keyword evidence="8 9" id="KW-0234">DNA repair</keyword>
<dbReference type="PANTHER" id="PTHR11264">
    <property type="entry name" value="URACIL-DNA GLYCOSYLASE"/>
    <property type="match status" value="1"/>
</dbReference>
<dbReference type="NCBIfam" id="NF003589">
    <property type="entry name" value="PRK05254.1-2"/>
    <property type="match status" value="1"/>
</dbReference>
<dbReference type="InterPro" id="IPR018085">
    <property type="entry name" value="Ura-DNA_Glyclase_AS"/>
</dbReference>
<evidence type="ECO:0000313" key="14">
    <source>
        <dbReference type="Proteomes" id="UP001597059"/>
    </source>
</evidence>
<dbReference type="EMBL" id="JBHTMN010000003">
    <property type="protein sequence ID" value="MFD1381887.1"/>
    <property type="molecule type" value="Genomic_DNA"/>
</dbReference>
<evidence type="ECO:0000256" key="5">
    <source>
        <dbReference type="ARBA" id="ARBA00018429"/>
    </source>
</evidence>
<dbReference type="Gene3D" id="3.40.470.10">
    <property type="entry name" value="Uracil-DNA glycosylase-like domain"/>
    <property type="match status" value="1"/>
</dbReference>
<evidence type="ECO:0000256" key="8">
    <source>
        <dbReference type="ARBA" id="ARBA00023204"/>
    </source>
</evidence>
<dbReference type="CDD" id="cd10027">
    <property type="entry name" value="UDG-F1-like"/>
    <property type="match status" value="1"/>
</dbReference>
<dbReference type="NCBIfam" id="NF003588">
    <property type="entry name" value="PRK05254.1-1"/>
    <property type="match status" value="1"/>
</dbReference>
<comment type="function">
    <text evidence="2 9 11">Excises uracil residues from the DNA which can arise as a result of misincorporation of dUMP residues by DNA polymerase or due to deamination of cytosine.</text>
</comment>
<evidence type="ECO:0000259" key="12">
    <source>
        <dbReference type="SMART" id="SM00986"/>
    </source>
</evidence>
<dbReference type="NCBIfam" id="TIGR00628">
    <property type="entry name" value="ung"/>
    <property type="match status" value="1"/>
</dbReference>
<gene>
    <name evidence="9 13" type="primary">ung</name>
    <name evidence="13" type="ORF">ACFQ45_00810</name>
</gene>
<reference evidence="14" key="1">
    <citation type="journal article" date="2019" name="Int. J. Syst. Evol. Microbiol.">
        <title>The Global Catalogue of Microorganisms (GCM) 10K type strain sequencing project: providing services to taxonomists for standard genome sequencing and annotation.</title>
        <authorList>
            <consortium name="The Broad Institute Genomics Platform"/>
            <consortium name="The Broad Institute Genome Sequencing Center for Infectious Disease"/>
            <person name="Wu L."/>
            <person name="Ma J."/>
        </authorList>
    </citation>
    <scope>NUCLEOTIDE SEQUENCE [LARGE SCALE GENOMIC DNA]</scope>
    <source>
        <strain evidence="14">JCM 30774</strain>
    </source>
</reference>
<organism evidence="13 14">
    <name type="scientific">Rhodanobacter aciditrophus</name>
    <dbReference type="NCBI Taxonomy" id="1623218"/>
    <lineage>
        <taxon>Bacteria</taxon>
        <taxon>Pseudomonadati</taxon>
        <taxon>Pseudomonadota</taxon>
        <taxon>Gammaproteobacteria</taxon>
        <taxon>Lysobacterales</taxon>
        <taxon>Rhodanobacteraceae</taxon>
        <taxon>Rhodanobacter</taxon>
    </lineage>
</organism>
<protein>
    <recommendedName>
        <fullName evidence="5 9">Uracil-DNA glycosylase</fullName>
        <shortName evidence="9">UDG</shortName>
        <ecNumber evidence="4 9">3.2.2.27</ecNumber>
    </recommendedName>
</protein>
<evidence type="ECO:0000256" key="1">
    <source>
        <dbReference type="ARBA" id="ARBA00001400"/>
    </source>
</evidence>
<dbReference type="NCBIfam" id="NF003591">
    <property type="entry name" value="PRK05254.1-4"/>
    <property type="match status" value="1"/>
</dbReference>
<feature type="domain" description="Uracil-DNA glycosylase-like" evidence="12">
    <location>
        <begin position="50"/>
        <end position="210"/>
    </location>
</feature>
<dbReference type="InterPro" id="IPR036895">
    <property type="entry name" value="Uracil-DNA_glycosylase-like_sf"/>
</dbReference>
<evidence type="ECO:0000256" key="10">
    <source>
        <dbReference type="PROSITE-ProRule" id="PRU10072"/>
    </source>
</evidence>
<accession>A0ABW4AVN8</accession>
<proteinExistence type="inferred from homology"/>
<name>A0ABW4AVN8_9GAMM</name>
<comment type="caution">
    <text evidence="13">The sequence shown here is derived from an EMBL/GenBank/DDBJ whole genome shotgun (WGS) entry which is preliminary data.</text>
</comment>
<sequence>MTRFPQDWSHFLEPEFDQAYMQALMAYLQEREAQGQIIYPPQTAWFNAFKETPLKKVKVVILGQDPYHGEGQAHGLSFSVQPGVKTPPSLMNMYKELKSDLSIPVAPHGYLQSWAEQGVLLLNSVLTVEAGKAGAHQKKGWERFTDRVIEVICQENDGVVFLLWGSYAHKKGRNIDRDKHLVLEGVHPSPLSAYRGFFGCGHFSKANDYLLAQGKTAIDWSSHLSFAPPQETKKSAQGTLF</sequence>
<dbReference type="GO" id="GO:0004844">
    <property type="term" value="F:uracil DNA N-glycosylase activity"/>
    <property type="evidence" value="ECO:0007669"/>
    <property type="project" value="UniProtKB-EC"/>
</dbReference>
<evidence type="ECO:0000256" key="4">
    <source>
        <dbReference type="ARBA" id="ARBA00012030"/>
    </source>
</evidence>
<dbReference type="Proteomes" id="UP001597059">
    <property type="component" value="Unassembled WGS sequence"/>
</dbReference>
<evidence type="ECO:0000256" key="9">
    <source>
        <dbReference type="HAMAP-Rule" id="MF_00148"/>
    </source>
</evidence>
<dbReference type="RefSeq" id="WP_377364342.1">
    <property type="nucleotide sequence ID" value="NZ_JBHTMN010000003.1"/>
</dbReference>
<evidence type="ECO:0000313" key="13">
    <source>
        <dbReference type="EMBL" id="MFD1381887.1"/>
    </source>
</evidence>
<keyword evidence="14" id="KW-1185">Reference proteome</keyword>
<dbReference type="Pfam" id="PF03167">
    <property type="entry name" value="UDG"/>
    <property type="match status" value="1"/>
</dbReference>
<evidence type="ECO:0000256" key="6">
    <source>
        <dbReference type="ARBA" id="ARBA00022763"/>
    </source>
</evidence>
<keyword evidence="6 9" id="KW-0227">DNA damage</keyword>
<keyword evidence="9" id="KW-0963">Cytoplasm</keyword>
<evidence type="ECO:0000256" key="11">
    <source>
        <dbReference type="RuleBase" id="RU003780"/>
    </source>
</evidence>
<dbReference type="SUPFAM" id="SSF52141">
    <property type="entry name" value="Uracil-DNA glycosylase-like"/>
    <property type="match status" value="1"/>
</dbReference>
<dbReference type="HAMAP" id="MF_00148">
    <property type="entry name" value="UDG"/>
    <property type="match status" value="1"/>
</dbReference>
<evidence type="ECO:0000256" key="3">
    <source>
        <dbReference type="ARBA" id="ARBA00008184"/>
    </source>
</evidence>
<comment type="catalytic activity">
    <reaction evidence="1 9 11">
        <text>Hydrolyzes single-stranded DNA or mismatched double-stranded DNA and polynucleotides, releasing free uracil.</text>
        <dbReference type="EC" id="3.2.2.27"/>
    </reaction>
</comment>
<comment type="similarity">
    <text evidence="3 9 11">Belongs to the uracil-DNA glycosylase (UDG) superfamily. UNG family.</text>
</comment>
<comment type="subcellular location">
    <subcellularLocation>
        <location evidence="9">Cytoplasm</location>
    </subcellularLocation>
</comment>
<keyword evidence="7 9" id="KW-0378">Hydrolase</keyword>
<dbReference type="NCBIfam" id="NF003592">
    <property type="entry name" value="PRK05254.1-5"/>
    <property type="match status" value="1"/>
</dbReference>
<dbReference type="EC" id="3.2.2.27" evidence="4 9"/>
<dbReference type="SMART" id="SM00986">
    <property type="entry name" value="UDG"/>
    <property type="match status" value="1"/>
</dbReference>
<evidence type="ECO:0000256" key="7">
    <source>
        <dbReference type="ARBA" id="ARBA00022801"/>
    </source>
</evidence>
<evidence type="ECO:0000256" key="2">
    <source>
        <dbReference type="ARBA" id="ARBA00002631"/>
    </source>
</evidence>
<dbReference type="SMART" id="SM00987">
    <property type="entry name" value="UreE_C"/>
    <property type="match status" value="1"/>
</dbReference>
<dbReference type="PROSITE" id="PS00130">
    <property type="entry name" value="U_DNA_GLYCOSYLASE"/>
    <property type="match status" value="1"/>
</dbReference>
<dbReference type="PANTHER" id="PTHR11264:SF0">
    <property type="entry name" value="URACIL-DNA GLYCOSYLASE"/>
    <property type="match status" value="1"/>
</dbReference>
<keyword evidence="13" id="KW-0326">Glycosidase</keyword>